<sequence>MQCKCFHELCRECSSYERSKLFALTSSEAFGVPTLRAKRTELMTSGARKFDFSKAIVPYSQASSPQCFFLLQLRQSSLLTPNLKREIYPAPDLIYYYELSQGDLRTTL</sequence>
<gene>
    <name evidence="1" type="primary">ORF108_5</name>
    <name evidence="1" type="ORF">HusqMp102</name>
</gene>
<dbReference type="AlphaFoldDB" id="H9M877"/>
<organism evidence="1">
    <name type="scientific">Phlegmariurus squarrosus</name>
    <name type="common">Rock tassel fern</name>
    <name type="synonym">Lycopodium squarrosum</name>
    <dbReference type="NCBI Taxonomy" id="73615"/>
    <lineage>
        <taxon>Eukaryota</taxon>
        <taxon>Viridiplantae</taxon>
        <taxon>Streptophyta</taxon>
        <taxon>Embryophyta</taxon>
        <taxon>Tracheophyta</taxon>
        <taxon>Lycopodiopsida</taxon>
        <taxon>Lycopodiales</taxon>
        <taxon>Lycopodiaceae</taxon>
        <taxon>Huperzioideae</taxon>
        <taxon>Phlegmariurus</taxon>
    </lineage>
</organism>
<geneLocation type="mitochondrion" evidence="1"/>
<protein>
    <submittedName>
        <fullName evidence="1">Uncharacterized protein</fullName>
    </submittedName>
</protein>
<dbReference type="RefSeq" id="YP_006234342.1">
    <property type="nucleotide sequence ID" value="NC_017755.1"/>
</dbReference>
<dbReference type="EMBL" id="JQ002659">
    <property type="protein sequence ID" value="AEV55784.1"/>
    <property type="molecule type" value="Genomic_DNA"/>
</dbReference>
<accession>H9M877</accession>
<evidence type="ECO:0000313" key="1">
    <source>
        <dbReference type="EMBL" id="AEV55784.1"/>
    </source>
</evidence>
<proteinExistence type="predicted"/>
<reference evidence="1" key="1">
    <citation type="journal article" date="2012" name="PLoS ONE">
        <title>The Mitochondrial Genome of the Lycophyte Huperzia squarrosa: The Most Archaic Form in Vascular Plants.</title>
        <authorList>
            <person name="Liu Y."/>
            <person name="Wang B."/>
            <person name="Cui P."/>
            <person name="Li L."/>
            <person name="Xue J.Y."/>
            <person name="Yu J."/>
            <person name="Qiu Y.L."/>
        </authorList>
    </citation>
    <scope>NUCLEOTIDE SEQUENCE</scope>
</reference>
<keyword evidence="1" id="KW-0496">Mitochondrion</keyword>
<name>H9M877_PHLSQ</name>
<dbReference type="GeneID" id="12354509"/>